<evidence type="ECO:0000313" key="2">
    <source>
        <dbReference type="Proteomes" id="UP000887540"/>
    </source>
</evidence>
<protein>
    <submittedName>
        <fullName evidence="3">Uncharacterized protein</fullName>
    </submittedName>
</protein>
<keyword evidence="2" id="KW-1185">Reference proteome</keyword>
<keyword evidence="1" id="KW-0812">Transmembrane</keyword>
<dbReference type="PANTHER" id="PTHR47518:SF9">
    <property type="entry name" value="SERPENTINE RECEPTOR, CLASS T"/>
    <property type="match status" value="1"/>
</dbReference>
<dbReference type="Proteomes" id="UP000887540">
    <property type="component" value="Unplaced"/>
</dbReference>
<organism evidence="2 3">
    <name type="scientific">Acrobeloides nanus</name>
    <dbReference type="NCBI Taxonomy" id="290746"/>
    <lineage>
        <taxon>Eukaryota</taxon>
        <taxon>Metazoa</taxon>
        <taxon>Ecdysozoa</taxon>
        <taxon>Nematoda</taxon>
        <taxon>Chromadorea</taxon>
        <taxon>Rhabditida</taxon>
        <taxon>Tylenchina</taxon>
        <taxon>Cephalobomorpha</taxon>
        <taxon>Cephaloboidea</taxon>
        <taxon>Cephalobidae</taxon>
        <taxon>Acrobeloides</taxon>
    </lineage>
</organism>
<feature type="transmembrane region" description="Helical" evidence="1">
    <location>
        <begin position="119"/>
        <end position="137"/>
    </location>
</feature>
<accession>A0A914E3X1</accession>
<keyword evidence="1" id="KW-0472">Membrane</keyword>
<keyword evidence="1" id="KW-1133">Transmembrane helix</keyword>
<evidence type="ECO:0000313" key="3">
    <source>
        <dbReference type="WBParaSite" id="ACRNAN_scaffold5606.g24454.t1"/>
    </source>
</evidence>
<feature type="transmembrane region" description="Helical" evidence="1">
    <location>
        <begin position="49"/>
        <end position="70"/>
    </location>
</feature>
<dbReference type="PANTHER" id="PTHR47518">
    <property type="entry name" value="SERPENTINE RECEPTOR CLASS EPSILON-13-RELATED"/>
    <property type="match status" value="1"/>
</dbReference>
<feature type="transmembrane region" description="Helical" evidence="1">
    <location>
        <begin position="178"/>
        <end position="199"/>
    </location>
</feature>
<dbReference type="WBParaSite" id="ACRNAN_scaffold5606.g24454.t1">
    <property type="protein sequence ID" value="ACRNAN_scaffold5606.g24454.t1"/>
    <property type="gene ID" value="ACRNAN_scaffold5606.g24454"/>
</dbReference>
<feature type="transmembrane region" description="Helical" evidence="1">
    <location>
        <begin position="91"/>
        <end position="113"/>
    </location>
</feature>
<feature type="transmembrane region" description="Helical" evidence="1">
    <location>
        <begin position="9"/>
        <end position="29"/>
    </location>
</feature>
<feature type="transmembrane region" description="Helical" evidence="1">
    <location>
        <begin position="144"/>
        <end position="166"/>
    </location>
</feature>
<dbReference type="InterPro" id="IPR052854">
    <property type="entry name" value="Serpentine_rcpt_epsilon"/>
</dbReference>
<name>A0A914E3X1_9BILA</name>
<reference evidence="3" key="1">
    <citation type="submission" date="2022-11" db="UniProtKB">
        <authorList>
            <consortium name="WormBaseParasite"/>
        </authorList>
    </citation>
    <scope>IDENTIFICATION</scope>
</reference>
<sequence>MKRFHRNFCILRFHMLFAFYSISISHFFLDLVPLITNTNNPSGTWGEVRVWTIIVANLGSDLLRYIWIAFIIERYYATVYSYAYENQSHTFLPIILTLFSYGITGMLELMKYYLALNEAIVYSIMFISDIVGLIITENIRALQVLFPIILMGACVTTSGTILRVITTCVIDLKWIFRYAIVLYYGFFNLYIFIALVTWLKNDHIYRKRINQQIVKKFQRHNRTVLSTTTQDKKLIFKNVEGKIVITDQSAEIYFSNLNYFWADPNVNTKNLT</sequence>
<proteinExistence type="predicted"/>
<dbReference type="AlphaFoldDB" id="A0A914E3X1"/>
<evidence type="ECO:0000256" key="1">
    <source>
        <dbReference type="SAM" id="Phobius"/>
    </source>
</evidence>